<keyword evidence="1" id="KW-0472">Membrane</keyword>
<keyword evidence="4" id="KW-1185">Reference proteome</keyword>
<dbReference type="STRING" id="945553.A0A0D2NDX9"/>
<feature type="transmembrane region" description="Helical" evidence="1">
    <location>
        <begin position="523"/>
        <end position="545"/>
    </location>
</feature>
<evidence type="ECO:0008006" key="5">
    <source>
        <dbReference type="Google" id="ProtNLM"/>
    </source>
</evidence>
<feature type="chain" id="PRO_5002265369" description="Wax synthase domain-containing protein" evidence="2">
    <location>
        <begin position="17"/>
        <end position="645"/>
    </location>
</feature>
<keyword evidence="2" id="KW-0732">Signal</keyword>
<feature type="signal peptide" evidence="2">
    <location>
        <begin position="1"/>
        <end position="16"/>
    </location>
</feature>
<evidence type="ECO:0000313" key="4">
    <source>
        <dbReference type="Proteomes" id="UP000054270"/>
    </source>
</evidence>
<keyword evidence="1" id="KW-0812">Transmembrane</keyword>
<feature type="transmembrane region" description="Helical" evidence="1">
    <location>
        <begin position="584"/>
        <end position="602"/>
    </location>
</feature>
<dbReference type="AlphaFoldDB" id="A0A0D2NDX9"/>
<feature type="transmembrane region" description="Helical" evidence="1">
    <location>
        <begin position="552"/>
        <end position="578"/>
    </location>
</feature>
<accession>A0A0D2NDX9</accession>
<keyword evidence="1" id="KW-1133">Transmembrane helix</keyword>
<evidence type="ECO:0000256" key="1">
    <source>
        <dbReference type="SAM" id="Phobius"/>
    </source>
</evidence>
<evidence type="ECO:0000313" key="3">
    <source>
        <dbReference type="EMBL" id="KJA17244.1"/>
    </source>
</evidence>
<proteinExistence type="predicted"/>
<dbReference type="Proteomes" id="UP000054270">
    <property type="component" value="Unassembled WGS sequence"/>
</dbReference>
<name>A0A0D2NDX9_HYPSF</name>
<dbReference type="PANTHER" id="PTHR35043:SF7">
    <property type="entry name" value="TRANSCRIPTION FACTOR DOMAIN-CONTAINING PROTEIN"/>
    <property type="match status" value="1"/>
</dbReference>
<organism evidence="3 4">
    <name type="scientific">Hypholoma sublateritium (strain FD-334 SS-4)</name>
    <dbReference type="NCBI Taxonomy" id="945553"/>
    <lineage>
        <taxon>Eukaryota</taxon>
        <taxon>Fungi</taxon>
        <taxon>Dikarya</taxon>
        <taxon>Basidiomycota</taxon>
        <taxon>Agaricomycotina</taxon>
        <taxon>Agaricomycetes</taxon>
        <taxon>Agaricomycetidae</taxon>
        <taxon>Agaricales</taxon>
        <taxon>Agaricineae</taxon>
        <taxon>Strophariaceae</taxon>
        <taxon>Hypholoma</taxon>
    </lineage>
</organism>
<dbReference type="OrthoDB" id="9451547at2759"/>
<feature type="transmembrane region" description="Helical" evidence="1">
    <location>
        <begin position="607"/>
        <end position="625"/>
    </location>
</feature>
<dbReference type="EMBL" id="KN817607">
    <property type="protein sequence ID" value="KJA17244.1"/>
    <property type="molecule type" value="Genomic_DNA"/>
</dbReference>
<dbReference type="PANTHER" id="PTHR35043">
    <property type="entry name" value="TRANSCRIPTION FACTOR DOMAIN-CONTAINING PROTEIN"/>
    <property type="match status" value="1"/>
</dbReference>
<evidence type="ECO:0000256" key="2">
    <source>
        <dbReference type="SAM" id="SignalP"/>
    </source>
</evidence>
<protein>
    <recommendedName>
        <fullName evidence="5">Wax synthase domain-containing protein</fullName>
    </recommendedName>
</protein>
<sequence>MLIVFLLFALFRLPKGAPLTDNHVDTPELIGNGQDLLPRADITFGTRQTSDIVISCLATIFACTWTAVHPNIPSPMDSRWDLFKRRFVTTIYALLAPEFITAWALRQYIGAKVIVRIYNSKIATPRRHTNAHHHLSLWSRVKEWLLHAPPLPPPLDGEIRPWTITHGFFVQMGGFMLCENGIPSQTAAFKIDEFIPSDLSRLQWDLGHLILSGEVDPPRIAADEINDRSKGDTISKGVVIFQTTWFTIQCFARWSAHISVTELEVLTLAFAMLNGITYALWWNKPQNVDIPVYLEKRESSLIRRGTFSNTEYQRLVSEEDEINSLRNSEQLSYNEIPPLPALPTTLEGSVNMESQRTDSVTMLGTEDAIGIESFNRKFLSQKDTGAASKSYGQGSAPNFEKAGNNEVDTILKQPIPAALPPLVPSTTNPFRQPAALRPVRLICPKQEDTPSSVFSRLRRLWPTTLTKCIGAAFSMIQHLISQALHPLAKLGRSSPYQPFQSLRVAMFFAESTKPRSRPAIERMYLSMISLLFGCTHFIPSFFLYYRSRPEMWLWWISAGIIIFHPLVYFIVFTVFSIAMKRNPLSALSNTFITGICAINRLVITRGMVFYIIARIILIVLSFLSLRHLPDDVFVSINWVSSIPHL</sequence>
<gene>
    <name evidence="3" type="ORF">HYPSUDRAFT_192512</name>
</gene>
<reference evidence="4" key="1">
    <citation type="submission" date="2014-04" db="EMBL/GenBank/DDBJ databases">
        <title>Evolutionary Origins and Diversification of the Mycorrhizal Mutualists.</title>
        <authorList>
            <consortium name="DOE Joint Genome Institute"/>
            <consortium name="Mycorrhizal Genomics Consortium"/>
            <person name="Kohler A."/>
            <person name="Kuo A."/>
            <person name="Nagy L.G."/>
            <person name="Floudas D."/>
            <person name="Copeland A."/>
            <person name="Barry K.W."/>
            <person name="Cichocki N."/>
            <person name="Veneault-Fourrey C."/>
            <person name="LaButti K."/>
            <person name="Lindquist E.A."/>
            <person name="Lipzen A."/>
            <person name="Lundell T."/>
            <person name="Morin E."/>
            <person name="Murat C."/>
            <person name="Riley R."/>
            <person name="Ohm R."/>
            <person name="Sun H."/>
            <person name="Tunlid A."/>
            <person name="Henrissat B."/>
            <person name="Grigoriev I.V."/>
            <person name="Hibbett D.S."/>
            <person name="Martin F."/>
        </authorList>
    </citation>
    <scope>NUCLEOTIDE SEQUENCE [LARGE SCALE GENOMIC DNA]</scope>
    <source>
        <strain evidence="4">FD-334 SS-4</strain>
    </source>
</reference>